<gene>
    <name evidence="6" type="ORF">GTN30_01995</name>
</gene>
<dbReference type="Gene3D" id="3.40.50.300">
    <property type="entry name" value="P-loop containing nucleotide triphosphate hydrolases"/>
    <property type="match status" value="1"/>
</dbReference>
<keyword evidence="1" id="KW-0547">Nucleotide-binding</keyword>
<dbReference type="AlphaFoldDB" id="A0AAE6X0H7"/>
<dbReference type="PANTHER" id="PTHR11361:SF152">
    <property type="entry name" value="DNA MISMATCH REPAIR PROTEIN"/>
    <property type="match status" value="1"/>
</dbReference>
<dbReference type="SUPFAM" id="SSF52540">
    <property type="entry name" value="P-loop containing nucleoside triphosphate hydrolases"/>
    <property type="match status" value="1"/>
</dbReference>
<dbReference type="GO" id="GO:0006298">
    <property type="term" value="P:mismatch repair"/>
    <property type="evidence" value="ECO:0007669"/>
    <property type="project" value="InterPro"/>
</dbReference>
<dbReference type="GO" id="GO:0140664">
    <property type="term" value="F:ATP-dependent DNA damage sensor activity"/>
    <property type="evidence" value="ECO:0007669"/>
    <property type="project" value="InterPro"/>
</dbReference>
<dbReference type="EMBL" id="CP047363">
    <property type="protein sequence ID" value="QIH77437.1"/>
    <property type="molecule type" value="Genomic_DNA"/>
</dbReference>
<feature type="transmembrane region" description="Helical" evidence="4">
    <location>
        <begin position="6"/>
        <end position="24"/>
    </location>
</feature>
<dbReference type="Proteomes" id="UP000501122">
    <property type="component" value="Chromosome"/>
</dbReference>
<keyword evidence="4" id="KW-1133">Transmembrane helix</keyword>
<dbReference type="InterPro" id="IPR000432">
    <property type="entry name" value="DNA_mismatch_repair_MutS_C"/>
</dbReference>
<dbReference type="Pfam" id="PF00488">
    <property type="entry name" value="MutS_V"/>
    <property type="match status" value="1"/>
</dbReference>
<accession>A0AAE6X0H7</accession>
<dbReference type="RefSeq" id="WP_164952971.1">
    <property type="nucleotide sequence ID" value="NZ_CP047363.1"/>
</dbReference>
<evidence type="ECO:0000259" key="5">
    <source>
        <dbReference type="SMART" id="SM00534"/>
    </source>
</evidence>
<feature type="domain" description="DNA mismatch repair proteins mutS family" evidence="5">
    <location>
        <begin position="346"/>
        <end position="532"/>
    </location>
</feature>
<evidence type="ECO:0000256" key="3">
    <source>
        <dbReference type="ARBA" id="ARBA00023125"/>
    </source>
</evidence>
<name>A0AAE6X0H7_9STAP</name>
<dbReference type="GO" id="GO:0030983">
    <property type="term" value="F:mismatched DNA binding"/>
    <property type="evidence" value="ECO:0007669"/>
    <property type="project" value="InterPro"/>
</dbReference>
<feature type="transmembrane region" description="Helical" evidence="4">
    <location>
        <begin position="158"/>
        <end position="191"/>
    </location>
</feature>
<keyword evidence="4" id="KW-0812">Transmembrane</keyword>
<dbReference type="InterPro" id="IPR045076">
    <property type="entry name" value="MutS"/>
</dbReference>
<evidence type="ECO:0000313" key="7">
    <source>
        <dbReference type="Proteomes" id="UP000501122"/>
    </source>
</evidence>
<evidence type="ECO:0000256" key="2">
    <source>
        <dbReference type="ARBA" id="ARBA00022840"/>
    </source>
</evidence>
<organism evidence="6 7">
    <name type="scientific">Macrococcoides canis</name>
    <dbReference type="NCBI Taxonomy" id="1855823"/>
    <lineage>
        <taxon>Bacteria</taxon>
        <taxon>Bacillati</taxon>
        <taxon>Bacillota</taxon>
        <taxon>Bacilli</taxon>
        <taxon>Bacillales</taxon>
        <taxon>Staphylococcaceae</taxon>
        <taxon>Macrococcoides</taxon>
    </lineage>
</organism>
<dbReference type="InterPro" id="IPR027417">
    <property type="entry name" value="P-loop_NTPase"/>
</dbReference>
<keyword evidence="4" id="KW-0472">Membrane</keyword>
<evidence type="ECO:0000256" key="4">
    <source>
        <dbReference type="SAM" id="Phobius"/>
    </source>
</evidence>
<keyword evidence="2" id="KW-0067">ATP-binding</keyword>
<keyword evidence="3" id="KW-0238">DNA-binding</keyword>
<proteinExistence type="predicted"/>
<reference evidence="6" key="1">
    <citation type="journal article" date="2020" name="Antimicrob. Agents Chemother.">
        <title>The novel macrolide resistance genes mef(D), msr(F) and msr(H) are present on resistance islands in Macrococcus canis, Macrococcus caseolyticus and Staphylococcus aureus.</title>
        <authorList>
            <person name="Schwendener S."/>
            <person name="Dona V."/>
            <person name="Perreten V."/>
        </authorList>
    </citation>
    <scope>NUCLEOTIDE SEQUENCE</scope>
    <source>
        <strain evidence="6">Epi0076A</strain>
    </source>
</reference>
<evidence type="ECO:0000313" key="6">
    <source>
        <dbReference type="EMBL" id="QIH77437.1"/>
    </source>
</evidence>
<dbReference type="PANTHER" id="PTHR11361">
    <property type="entry name" value="DNA MISMATCH REPAIR PROTEIN MUTS FAMILY MEMBER"/>
    <property type="match status" value="1"/>
</dbReference>
<dbReference type="SMART" id="SM00534">
    <property type="entry name" value="MUTSac"/>
    <property type="match status" value="1"/>
</dbReference>
<sequence>MQSFWIYVFITIVLIGIGIGYSVYDTIQLKRKIKTLFNKQTTLFKQKGNHIMFDHYYKHISTEEARCIDDITWNDLSIDQLFRRINYHFTSVGEEYTYTLLRNFPGHNIDESIMTNVTEDVAYREKLSLILAKLGRNANNDASQFTVNYQKKERYNKLMILVSFLPVLSLAMFYFGVSIGIFSLIVAMGVVMGLSVKFQSQSDLVYNDLFYAIKIIDTANEIMKLNDHKSNVSKMKSIKWMSYFMLNDDKNEGNIALTMINAIKQMFLIDYHLYHRALAILHKHQEDFATYFKVVGQADASYSTALWRTTLPYYAIPEVAVEKVLVAEEVYHPLLEHAVANDFKYEHSVLLTGSNASGKSTFMKTMAINLVMAQGLNTSTSERFVFQPGIVATSMNLEDSLAKGDSYFIAEIKSVKRLIEVLKLALPTYIFIDEILRGTNTKERIASATAILDHLNLHQNSVLFAATHDIELTEILTHFDYYYFKETLTEDNDITFDYTIRKGVTTTSNAIELMRIHNYPESIYNHAKTQLKKLKQLNVGT</sequence>
<evidence type="ECO:0000256" key="1">
    <source>
        <dbReference type="ARBA" id="ARBA00022741"/>
    </source>
</evidence>
<protein>
    <recommendedName>
        <fullName evidence="5">DNA mismatch repair proteins mutS family domain-containing protein</fullName>
    </recommendedName>
</protein>
<dbReference type="GO" id="GO:0005829">
    <property type="term" value="C:cytosol"/>
    <property type="evidence" value="ECO:0007669"/>
    <property type="project" value="TreeGrafter"/>
</dbReference>
<dbReference type="GO" id="GO:0005524">
    <property type="term" value="F:ATP binding"/>
    <property type="evidence" value="ECO:0007669"/>
    <property type="project" value="UniProtKB-KW"/>
</dbReference>